<dbReference type="GO" id="GO:0051539">
    <property type="term" value="F:4 iron, 4 sulfur cluster binding"/>
    <property type="evidence" value="ECO:0007669"/>
    <property type="project" value="UniProtKB-KW"/>
</dbReference>
<proteinExistence type="inferred from homology"/>
<dbReference type="CDD" id="cd00207">
    <property type="entry name" value="fer2"/>
    <property type="match status" value="1"/>
</dbReference>
<dbReference type="Gene3D" id="3.10.20.740">
    <property type="match status" value="1"/>
</dbReference>
<name>A0A679EJP6_9CRYP</name>
<accession>A0A679EJP6</accession>
<dbReference type="GO" id="GO:0016651">
    <property type="term" value="F:oxidoreductase activity, acting on NAD(P)H"/>
    <property type="evidence" value="ECO:0007669"/>
    <property type="project" value="InterPro"/>
</dbReference>
<keyword evidence="4" id="KW-0479">Metal-binding</keyword>
<keyword evidence="3" id="KW-0004">4Fe-4S</keyword>
<dbReference type="InterPro" id="IPR019574">
    <property type="entry name" value="NADH_UbQ_OxRdtase_Gsu_4Fe4S-bd"/>
</dbReference>
<evidence type="ECO:0000256" key="7">
    <source>
        <dbReference type="ARBA" id="ARBA00023014"/>
    </source>
</evidence>
<comment type="cofactor">
    <cofactor evidence="1">
        <name>[4Fe-4S] cluster</name>
        <dbReference type="ChEBI" id="CHEBI:49883"/>
    </cofactor>
</comment>
<dbReference type="PROSITE" id="PS00642">
    <property type="entry name" value="COMPLEX1_75K_2"/>
    <property type="match status" value="1"/>
</dbReference>
<dbReference type="AlphaFoldDB" id="A0A679EJP6"/>
<dbReference type="SUPFAM" id="SSF54862">
    <property type="entry name" value="4Fe-4S ferredoxins"/>
    <property type="match status" value="1"/>
</dbReference>
<dbReference type="Pfam" id="PF22151">
    <property type="entry name" value="Fer4_NDSU1"/>
    <property type="match status" value="1"/>
</dbReference>
<keyword evidence="6" id="KW-0408">Iron</keyword>
<keyword evidence="8" id="KW-0520">NAD</keyword>
<evidence type="ECO:0000256" key="9">
    <source>
        <dbReference type="ARBA" id="ARBA00034078"/>
    </source>
</evidence>
<evidence type="ECO:0000256" key="1">
    <source>
        <dbReference type="ARBA" id="ARBA00001966"/>
    </source>
</evidence>
<feature type="domain" description="4Fe-4S His(Cys)3-ligated-type" evidence="12">
    <location>
        <begin position="79"/>
        <end position="118"/>
    </location>
</feature>
<dbReference type="InterPro" id="IPR001041">
    <property type="entry name" value="2Fe-2S_ferredoxin-type"/>
</dbReference>
<evidence type="ECO:0000259" key="12">
    <source>
        <dbReference type="PROSITE" id="PS51839"/>
    </source>
</evidence>
<protein>
    <submittedName>
        <fullName evidence="13">NADH dehydrogenase subunit 11</fullName>
    </submittedName>
</protein>
<evidence type="ECO:0000256" key="6">
    <source>
        <dbReference type="ARBA" id="ARBA00023004"/>
    </source>
</evidence>
<keyword evidence="13" id="KW-0496">Mitochondrion</keyword>
<evidence type="ECO:0000313" key="13">
    <source>
        <dbReference type="EMBL" id="BBQ05333.1"/>
    </source>
</evidence>
<dbReference type="Gene3D" id="3.30.70.20">
    <property type="match status" value="1"/>
</dbReference>
<dbReference type="Pfam" id="PF10588">
    <property type="entry name" value="NADH-G_4Fe-4S_3"/>
    <property type="match status" value="1"/>
</dbReference>
<keyword evidence="7" id="KW-0411">Iron-sulfur</keyword>
<evidence type="ECO:0000256" key="5">
    <source>
        <dbReference type="ARBA" id="ARBA00022967"/>
    </source>
</evidence>
<feature type="domain" description="4Fe-4S Mo/W bis-MGD-type" evidence="11">
    <location>
        <begin position="216"/>
        <end position="272"/>
    </location>
</feature>
<dbReference type="PROSITE" id="PS00641">
    <property type="entry name" value="COMPLEX1_75K_1"/>
    <property type="match status" value="1"/>
</dbReference>
<comment type="cofactor">
    <cofactor evidence="9">
        <name>[2Fe-2S] cluster</name>
        <dbReference type="ChEBI" id="CHEBI:190135"/>
    </cofactor>
</comment>
<geneLocation type="mitochondrion" evidence="13"/>
<keyword evidence="5" id="KW-1278">Translocase</keyword>
<dbReference type="PROSITE" id="PS51669">
    <property type="entry name" value="4FE4S_MOW_BIS_MGD"/>
    <property type="match status" value="1"/>
</dbReference>
<dbReference type="PROSITE" id="PS00643">
    <property type="entry name" value="COMPLEX1_75K_3"/>
    <property type="match status" value="1"/>
</dbReference>
<evidence type="ECO:0000256" key="8">
    <source>
        <dbReference type="ARBA" id="ARBA00023027"/>
    </source>
</evidence>
<evidence type="ECO:0000259" key="10">
    <source>
        <dbReference type="PROSITE" id="PS51085"/>
    </source>
</evidence>
<evidence type="ECO:0000256" key="2">
    <source>
        <dbReference type="ARBA" id="ARBA00005404"/>
    </source>
</evidence>
<dbReference type="GO" id="GO:0008137">
    <property type="term" value="F:NADH dehydrogenase (ubiquinone) activity"/>
    <property type="evidence" value="ECO:0007669"/>
    <property type="project" value="InterPro"/>
</dbReference>
<dbReference type="SUPFAM" id="SSF53706">
    <property type="entry name" value="Formate dehydrogenase/DMSO reductase, domains 1-3"/>
    <property type="match status" value="1"/>
</dbReference>
<dbReference type="Pfam" id="PF22117">
    <property type="entry name" value="Fer4_Nqo3"/>
    <property type="match status" value="1"/>
</dbReference>
<dbReference type="InterPro" id="IPR010228">
    <property type="entry name" value="NADH_UbQ_OxRdtase_Gsu"/>
</dbReference>
<organism evidence="13">
    <name type="scientific">Hemiarma marina</name>
    <dbReference type="NCBI Taxonomy" id="1848298"/>
    <lineage>
        <taxon>Eukaryota</taxon>
        <taxon>Cryptophyceae</taxon>
        <taxon>Cyathomonadacea</taxon>
        <taxon>Goniomonadaceae</taxon>
    </lineage>
</organism>
<evidence type="ECO:0000259" key="11">
    <source>
        <dbReference type="PROSITE" id="PS51669"/>
    </source>
</evidence>
<comment type="similarity">
    <text evidence="2">Belongs to the complex I 75 kDa subunit family.</text>
</comment>
<dbReference type="FunFam" id="3.10.20.740:FF:000001">
    <property type="entry name" value="NADH-quinone oxidoreductase subunit G"/>
    <property type="match status" value="1"/>
</dbReference>
<evidence type="ECO:0000256" key="3">
    <source>
        <dbReference type="ARBA" id="ARBA00022485"/>
    </source>
</evidence>
<dbReference type="Pfam" id="PF13510">
    <property type="entry name" value="Fer2_4"/>
    <property type="match status" value="1"/>
</dbReference>
<dbReference type="NCBIfam" id="TIGR01973">
    <property type="entry name" value="NuoG"/>
    <property type="match status" value="1"/>
</dbReference>
<dbReference type="GO" id="GO:0042773">
    <property type="term" value="P:ATP synthesis coupled electron transport"/>
    <property type="evidence" value="ECO:0007669"/>
    <property type="project" value="InterPro"/>
</dbReference>
<dbReference type="InterPro" id="IPR054351">
    <property type="entry name" value="NADH_UbQ_OxRdtase_ferredoxin"/>
</dbReference>
<dbReference type="SUPFAM" id="SSF54292">
    <property type="entry name" value="2Fe-2S ferredoxin-like"/>
    <property type="match status" value="1"/>
</dbReference>
<dbReference type="InterPro" id="IPR006963">
    <property type="entry name" value="Mopterin_OxRdtase_4Fe-4S_dom"/>
</dbReference>
<dbReference type="PROSITE" id="PS51085">
    <property type="entry name" value="2FE2S_FER_2"/>
    <property type="match status" value="1"/>
</dbReference>
<dbReference type="PANTHER" id="PTHR43105:SF13">
    <property type="entry name" value="NADH-UBIQUINONE OXIDOREDUCTASE 75 KDA SUBUNIT, MITOCHONDRIAL"/>
    <property type="match status" value="1"/>
</dbReference>
<dbReference type="PROSITE" id="PS51839">
    <property type="entry name" value="4FE4S_HC3"/>
    <property type="match status" value="1"/>
</dbReference>
<dbReference type="InterPro" id="IPR050123">
    <property type="entry name" value="Prok_molybdopt-oxidoreductase"/>
</dbReference>
<evidence type="ECO:0000256" key="4">
    <source>
        <dbReference type="ARBA" id="ARBA00022723"/>
    </source>
</evidence>
<sequence length="305" mass="33558">MFVQVEINGQPWTVGADGTILQACEQAGVDVPRFCYHERLSIAGNCRMCLVELENAPKLAASCAMPVMEGMKIWTDTPAVKKAREGVLEFLLVNHPLDCPICDQGGECDLQDQAMVYGSDRGRFQEYKRAVEDKPCGPLIQTVMTRCIHCTRCIRFTSEIAGTGELGTTGRGAQMEVGTYIEKALTSELSANIVDLCPVGALTSKPYAFTARSWETAPTESLDPTDAVGSHTRVDLRGTEVVRILPRFCEGINEEWLSDKGRFCYDAVRSGRVPQPGRWESFQGEPVFLTADWSETFADAQAAGW</sequence>
<dbReference type="InterPro" id="IPR000283">
    <property type="entry name" value="NADH_UbQ_OxRdtase_75kDa_su_CS"/>
</dbReference>
<dbReference type="PANTHER" id="PTHR43105">
    <property type="entry name" value="RESPIRATORY NITRATE REDUCTASE"/>
    <property type="match status" value="1"/>
</dbReference>
<feature type="domain" description="2Fe-2S ferredoxin-type" evidence="10">
    <location>
        <begin position="1"/>
        <end position="79"/>
    </location>
</feature>
<gene>
    <name evidence="13" type="primary">nad11</name>
</gene>
<dbReference type="EMBL" id="LC515367">
    <property type="protein sequence ID" value="BBQ05333.1"/>
    <property type="molecule type" value="Genomic_DNA"/>
</dbReference>
<dbReference type="FunFam" id="3.30.70.20:FF:000002">
    <property type="entry name" value="NADH-ubiquinone oxidoreductase 75 kDa subunit"/>
    <property type="match status" value="1"/>
</dbReference>
<dbReference type="SMART" id="SM00929">
    <property type="entry name" value="NADH-G_4Fe-4S_3"/>
    <property type="match status" value="1"/>
</dbReference>
<dbReference type="GO" id="GO:0016020">
    <property type="term" value="C:membrane"/>
    <property type="evidence" value="ECO:0007669"/>
    <property type="project" value="InterPro"/>
</dbReference>
<dbReference type="GO" id="GO:0046872">
    <property type="term" value="F:metal ion binding"/>
    <property type="evidence" value="ECO:0007669"/>
    <property type="project" value="UniProtKB-KW"/>
</dbReference>
<reference evidence="13" key="1">
    <citation type="submission" date="2019-12" db="EMBL/GenBank/DDBJ databases">
        <title>Mitochondrial genomes of Hemiarma marina and Leucocryptos marina revised the evolution of cytochrome c maturation in Cryptista.</title>
        <authorList>
            <person name="Nishimura Y."/>
            <person name="Kume K."/>
            <person name="Sonehara K."/>
            <person name="Tanifuji G."/>
            <person name="Shiratori T."/>
            <person name="Ishida K."/>
            <person name="Hashimoto T."/>
            <person name="Inagaki Y."/>
            <person name="Ohkuma M."/>
        </authorList>
    </citation>
    <scope>NUCLEOTIDE SEQUENCE</scope>
    <source>
        <strain evidence="13">SRT149</strain>
    </source>
</reference>
<dbReference type="InterPro" id="IPR036010">
    <property type="entry name" value="2Fe-2S_ferredoxin-like_sf"/>
</dbReference>